<dbReference type="AlphaFoldDB" id="A4E9U1"/>
<comment type="caution">
    <text evidence="1">The sequence shown here is derived from an EMBL/GenBank/DDBJ whole genome shotgun (WGS) entry which is preliminary data.</text>
</comment>
<evidence type="ECO:0000313" key="1">
    <source>
        <dbReference type="EMBL" id="EBA39609.1"/>
    </source>
</evidence>
<protein>
    <submittedName>
        <fullName evidence="1">Uncharacterized protein</fullName>
    </submittedName>
</protein>
<sequence length="34" mass="3821">MCSSCTKKSTHLVRIEAKRIKIETKLSQSTAKNV</sequence>
<dbReference type="Proteomes" id="UP000002979">
    <property type="component" value="Unassembled WGS sequence"/>
</dbReference>
<organism evidence="1 2">
    <name type="scientific">Collinsella aerofaciens (strain ATCC 25986 / DSM 3979 / JCM 10188 / KCTC 3647 / NCTC 11838 / VPI 1003)</name>
    <dbReference type="NCBI Taxonomy" id="411903"/>
    <lineage>
        <taxon>Bacteria</taxon>
        <taxon>Bacillati</taxon>
        <taxon>Actinomycetota</taxon>
        <taxon>Coriobacteriia</taxon>
        <taxon>Coriobacteriales</taxon>
        <taxon>Coriobacteriaceae</taxon>
        <taxon>Collinsella</taxon>
    </lineage>
</organism>
<proteinExistence type="predicted"/>
<accession>A4E9U1</accession>
<dbReference type="EMBL" id="AAVN02000004">
    <property type="protein sequence ID" value="EBA39609.1"/>
    <property type="molecule type" value="Genomic_DNA"/>
</dbReference>
<name>A4E9U1_COLAA</name>
<reference evidence="1 2" key="2">
    <citation type="submission" date="2007-04" db="EMBL/GenBank/DDBJ databases">
        <authorList>
            <person name="Fulton L."/>
            <person name="Clifton S."/>
            <person name="Fulton B."/>
            <person name="Xu J."/>
            <person name="Minx P."/>
            <person name="Mardis E.R."/>
            <person name="Wilson R.K."/>
        </authorList>
    </citation>
    <scope>NUCLEOTIDE SEQUENCE [LARGE SCALE GENOMIC DNA]</scope>
    <source>
        <strain evidence="2">ATCC 25986 / DSM 3979 / JCM 10188 / KCTC 3647 / NCTC 11838 / VPI 1003</strain>
    </source>
</reference>
<gene>
    <name evidence="1" type="ORF">COLAER_01195</name>
</gene>
<evidence type="ECO:0000313" key="2">
    <source>
        <dbReference type="Proteomes" id="UP000002979"/>
    </source>
</evidence>
<reference evidence="1 2" key="1">
    <citation type="submission" date="2007-01" db="EMBL/GenBank/DDBJ databases">
        <title>Draft genome sequence of Collinsella aerofaciens (ATCC 25986).</title>
        <authorList>
            <person name="Sudarsanam P."/>
            <person name="Ley R."/>
            <person name="Guruge J."/>
            <person name="Turnbaugh P.J."/>
            <person name="Mahowald M."/>
            <person name="Liep D."/>
            <person name="Gordon J."/>
        </authorList>
    </citation>
    <scope>NUCLEOTIDE SEQUENCE [LARGE SCALE GENOMIC DNA]</scope>
    <source>
        <strain evidence="2">ATCC 25986 / DSM 3979 / JCM 10188 / KCTC 3647 / NCTC 11838 / VPI 1003</strain>
    </source>
</reference>